<dbReference type="PRINTS" id="PR00507">
    <property type="entry name" value="N12N6MTFRASE"/>
</dbReference>
<dbReference type="InterPro" id="IPR029063">
    <property type="entry name" value="SAM-dependent_MTases_sf"/>
</dbReference>
<dbReference type="SUPFAM" id="SSF53335">
    <property type="entry name" value="S-adenosyl-L-methionine-dependent methyltransferases"/>
    <property type="match status" value="1"/>
</dbReference>
<sequence length="1083" mass="119356">MQSPFRTAVDLFADRLTRNFGAADAVPAQPEDQLKAPVVELVEAVGSLMSLAAVARTEATAGHPGVRPDVGVSVDQLLIGHIELKAPGKGARGRSFTDQHDREQFKRFADHPNLVYTDGNEWALYRLGEVVGRIVRASGEVTSDGAGAYTDAECIALEGLLRDFLGWQPVVPRSPAALAQALAPLTRLLREAVVESLGEPTSSLSRLAGEWRSIFFPDADDAQFADAYAQTVTYALLLARVEGETELRAHAADRLDARHDLLAQVLRVLAQPAARAEVEVPVSLLERSIAAVDPGELARRARGKDVWLYFYEDFLAAYDPRLRKQSGVYYTPVEVVEAQVTLVAELLRERFDLELGFAEPDVVVLDPAVGTGTYLLAALADGVETAERVLGPAARAERTSTMARNLNGFEILVGAYAVAQLRLAQQVLANEGEIPATGLPVLLTDTLESPFTAPPHLAAAPLFEKRLAEENERARRIKADTTVLVCLGNPPYYRQVIDTEDAGDVDRQGGWVRFGDEGSTPILRDFLRDAPPVHAKNLYNLYVYFWRWALWKVFETGGRRGIVTFITASSYLRGPGFAGMRRHMREMFEELWILDLGGEGRGARRSENVFAIQTPVAIAIGYRTEEARTKEPARVRYARVDGTREEKLAALARISSVDDVDWRECMEGWTQPLLPRGEGDFFSWPLLTDIFPWQHSGAQFKRTWPIAPDPGSLGRRWQALLGTEKNKRNLPFRESRDRRVDREYPALADPKAKLTPIAKLGTDADTPTIARYAYRSFDRQHCLADGRVGDFLRPVLWQVLSSRQFFLTSLLSGLVDEGPAVTVTHLLPDLHHFRGSFGGKDVIALWRDAACTIPNVTAGLLASVGEQVGRTLAPEDLLAYVYALLAAPSYTTRFREELEIPGPRVPITSDAGLFERAVALGRRLVWLHTFGERFVPPGERARRVPQGVARYEKPIPATADGYPVAHSYDAATRELHVGDGVFAPVSPEVRSFSVSGLDVVGSWLGYRMRGGAGRRSSTLDEIRPSVWPEAFTKELLELLWVLEHTVALGPELDAILDAIVAGPTIPADALPQPTETERKPPPA</sequence>
<dbReference type="InterPro" id="IPR050953">
    <property type="entry name" value="N4_N6_ade-DNA_methylase"/>
</dbReference>
<dbReference type="GO" id="GO:0003677">
    <property type="term" value="F:DNA binding"/>
    <property type="evidence" value="ECO:0007669"/>
    <property type="project" value="InterPro"/>
</dbReference>
<dbReference type="EMBL" id="QQZY01000009">
    <property type="protein sequence ID" value="RDI73472.1"/>
    <property type="molecule type" value="Genomic_DNA"/>
</dbReference>
<dbReference type="RefSeq" id="WP_181813711.1">
    <property type="nucleotide sequence ID" value="NZ_QQZY01000009.1"/>
</dbReference>
<reference evidence="8" key="2">
    <citation type="journal article" date="2019" name="MicrobiologyOpen">
        <title>High-quality draft genome sequence of Gaiella occulta isolated from a 150 meter deep mineral water borehole and comparison with the genome sequences of other deep-branching lineages of the phylum Actinobacteria.</title>
        <authorList>
            <person name="Severino R."/>
            <person name="Froufe H.J.C."/>
            <person name="Barroso C."/>
            <person name="Albuquerque L."/>
            <person name="Lobo-da-Cunha A."/>
            <person name="da Costa M.S."/>
            <person name="Egas C."/>
        </authorList>
    </citation>
    <scope>NUCLEOTIDE SEQUENCE [LARGE SCALE GENOMIC DNA]</scope>
    <source>
        <strain evidence="8">F2-233</strain>
    </source>
</reference>
<evidence type="ECO:0000313" key="8">
    <source>
        <dbReference type="Proteomes" id="UP000254134"/>
    </source>
</evidence>
<feature type="domain" description="DNA methylase adenine-specific" evidence="5">
    <location>
        <begin position="305"/>
        <end position="380"/>
    </location>
</feature>
<evidence type="ECO:0000256" key="1">
    <source>
        <dbReference type="ARBA" id="ARBA00011900"/>
    </source>
</evidence>
<evidence type="ECO:0000259" key="5">
    <source>
        <dbReference type="Pfam" id="PF02384"/>
    </source>
</evidence>
<dbReference type="Proteomes" id="UP000254134">
    <property type="component" value="Unassembled WGS sequence"/>
</dbReference>
<keyword evidence="8" id="KW-1185">Reference proteome</keyword>
<dbReference type="PANTHER" id="PTHR33841">
    <property type="entry name" value="DNA METHYLTRANSFERASE YEEA-RELATED"/>
    <property type="match status" value="1"/>
</dbReference>
<evidence type="ECO:0000313" key="7">
    <source>
        <dbReference type="EMBL" id="RDI73472.1"/>
    </source>
</evidence>
<accession>A0A7M2YTJ1</accession>
<comment type="catalytic activity">
    <reaction evidence="4">
        <text>a 2'-deoxyadenosine in DNA + S-adenosyl-L-methionine = an N(6)-methyl-2'-deoxyadenosine in DNA + S-adenosyl-L-homocysteine + H(+)</text>
        <dbReference type="Rhea" id="RHEA:15197"/>
        <dbReference type="Rhea" id="RHEA-COMP:12418"/>
        <dbReference type="Rhea" id="RHEA-COMP:12419"/>
        <dbReference type="ChEBI" id="CHEBI:15378"/>
        <dbReference type="ChEBI" id="CHEBI:57856"/>
        <dbReference type="ChEBI" id="CHEBI:59789"/>
        <dbReference type="ChEBI" id="CHEBI:90615"/>
        <dbReference type="ChEBI" id="CHEBI:90616"/>
        <dbReference type="EC" id="2.1.1.72"/>
    </reaction>
</comment>
<reference evidence="7 8" key="1">
    <citation type="submission" date="2018-07" db="EMBL/GenBank/DDBJ databases">
        <title>High-quality-draft genome sequence of Gaiella occulta.</title>
        <authorList>
            <person name="Severino R."/>
            <person name="Froufe H.J.C."/>
            <person name="Rainey F.A."/>
            <person name="Barroso C."/>
            <person name="Albuquerque L."/>
            <person name="Lobo-Da-Cunha A."/>
            <person name="Da Costa M.S."/>
            <person name="Egas C."/>
        </authorList>
    </citation>
    <scope>NUCLEOTIDE SEQUENCE [LARGE SCALE GENOMIC DNA]</scope>
    <source>
        <strain evidence="7 8">F2-233</strain>
    </source>
</reference>
<evidence type="ECO:0000256" key="2">
    <source>
        <dbReference type="ARBA" id="ARBA00022603"/>
    </source>
</evidence>
<gene>
    <name evidence="7" type="ORF">Gocc_2828</name>
</gene>
<dbReference type="Pfam" id="PF02384">
    <property type="entry name" value="N6_Mtase"/>
    <property type="match status" value="1"/>
</dbReference>
<comment type="caution">
    <text evidence="7">The sequence shown here is derived from an EMBL/GenBank/DDBJ whole genome shotgun (WGS) entry which is preliminary data.</text>
</comment>
<evidence type="ECO:0000256" key="4">
    <source>
        <dbReference type="ARBA" id="ARBA00047942"/>
    </source>
</evidence>
<keyword evidence="2 7" id="KW-0489">Methyltransferase</keyword>
<dbReference type="AlphaFoldDB" id="A0A7M2YTJ1"/>
<keyword evidence="3" id="KW-0808">Transferase</keyword>
<dbReference type="InterPro" id="IPR041635">
    <property type="entry name" value="Type_ISP_LLaBIII_C"/>
</dbReference>
<protein>
    <recommendedName>
        <fullName evidence="1">site-specific DNA-methyltransferase (adenine-specific)</fullName>
        <ecNumber evidence="1">2.1.1.72</ecNumber>
    </recommendedName>
</protein>
<name>A0A7M2YTJ1_9ACTN</name>
<evidence type="ECO:0000259" key="6">
    <source>
        <dbReference type="Pfam" id="PF18135"/>
    </source>
</evidence>
<dbReference type="Pfam" id="PF18135">
    <property type="entry name" value="Type_ISP_C"/>
    <property type="match status" value="1"/>
</dbReference>
<feature type="domain" description="Type ISP restriction-modification enzyme LLaBIII C-terminal specificity" evidence="6">
    <location>
        <begin position="689"/>
        <end position="1038"/>
    </location>
</feature>
<organism evidence="7 8">
    <name type="scientific">Gaiella occulta</name>
    <dbReference type="NCBI Taxonomy" id="1002870"/>
    <lineage>
        <taxon>Bacteria</taxon>
        <taxon>Bacillati</taxon>
        <taxon>Actinomycetota</taxon>
        <taxon>Thermoleophilia</taxon>
        <taxon>Gaiellales</taxon>
        <taxon>Gaiellaceae</taxon>
        <taxon>Gaiella</taxon>
    </lineage>
</organism>
<dbReference type="Gene3D" id="3.40.50.150">
    <property type="entry name" value="Vaccinia Virus protein VP39"/>
    <property type="match status" value="1"/>
</dbReference>
<dbReference type="GO" id="GO:0008170">
    <property type="term" value="F:N-methyltransferase activity"/>
    <property type="evidence" value="ECO:0007669"/>
    <property type="project" value="InterPro"/>
</dbReference>
<dbReference type="PANTHER" id="PTHR33841:SF1">
    <property type="entry name" value="DNA METHYLTRANSFERASE A"/>
    <property type="match status" value="1"/>
</dbReference>
<dbReference type="GO" id="GO:0032259">
    <property type="term" value="P:methylation"/>
    <property type="evidence" value="ECO:0007669"/>
    <property type="project" value="UniProtKB-KW"/>
</dbReference>
<evidence type="ECO:0000256" key="3">
    <source>
        <dbReference type="ARBA" id="ARBA00022679"/>
    </source>
</evidence>
<dbReference type="EC" id="2.1.1.72" evidence="1"/>
<dbReference type="InterPro" id="IPR003356">
    <property type="entry name" value="DNA_methylase_A-5"/>
</dbReference>
<proteinExistence type="predicted"/>
<dbReference type="GO" id="GO:0009007">
    <property type="term" value="F:site-specific DNA-methyltransferase (adenine-specific) activity"/>
    <property type="evidence" value="ECO:0007669"/>
    <property type="project" value="UniProtKB-EC"/>
</dbReference>